<dbReference type="Proteomes" id="UP001317742">
    <property type="component" value="Chromosome"/>
</dbReference>
<dbReference type="Pfam" id="PF13673">
    <property type="entry name" value="Acetyltransf_10"/>
    <property type="match status" value="1"/>
</dbReference>
<dbReference type="InterPro" id="IPR000182">
    <property type="entry name" value="GNAT_dom"/>
</dbReference>
<feature type="domain" description="N-acetyltransferase" evidence="3">
    <location>
        <begin position="18"/>
        <end position="149"/>
    </location>
</feature>
<evidence type="ECO:0000313" key="4">
    <source>
        <dbReference type="EMBL" id="BDQ37100.1"/>
    </source>
</evidence>
<sequence>MDNRVFSIKMKKKGLVMYEYKTTKKLNMNELQDLFLALDWDSGNHPEKLTGAIHASTSVFTAWDGDRLVGLVNVLSDGHMAAYIHYMLVRPECQGHGIGRRLMDMVADEYADVPHKVLVAYGQAVGFYKQCGYHCADGTSPMFMTTLRV</sequence>
<dbReference type="EMBL" id="AP026709">
    <property type="protein sequence ID" value="BDQ37100.1"/>
    <property type="molecule type" value="Genomic_DNA"/>
</dbReference>
<dbReference type="InterPro" id="IPR045039">
    <property type="entry name" value="NSI-like"/>
</dbReference>
<proteinExistence type="predicted"/>
<organism evidence="4 5">
    <name type="scientific">Pseudodesulfovibrio nedwellii</name>
    <dbReference type="NCBI Taxonomy" id="2973072"/>
    <lineage>
        <taxon>Bacteria</taxon>
        <taxon>Pseudomonadati</taxon>
        <taxon>Thermodesulfobacteriota</taxon>
        <taxon>Desulfovibrionia</taxon>
        <taxon>Desulfovibrionales</taxon>
        <taxon>Desulfovibrionaceae</taxon>
    </lineage>
</organism>
<accession>A0ABM8AZX7</accession>
<evidence type="ECO:0000313" key="5">
    <source>
        <dbReference type="Proteomes" id="UP001317742"/>
    </source>
</evidence>
<dbReference type="PROSITE" id="PS51186">
    <property type="entry name" value="GNAT"/>
    <property type="match status" value="1"/>
</dbReference>
<dbReference type="PANTHER" id="PTHR43626">
    <property type="entry name" value="ACYL-COA N-ACYLTRANSFERASE"/>
    <property type="match status" value="1"/>
</dbReference>
<dbReference type="Gene3D" id="3.40.630.30">
    <property type="match status" value="1"/>
</dbReference>
<keyword evidence="5" id="KW-1185">Reference proteome</keyword>
<evidence type="ECO:0000256" key="2">
    <source>
        <dbReference type="ARBA" id="ARBA00023315"/>
    </source>
</evidence>
<dbReference type="SUPFAM" id="SSF55729">
    <property type="entry name" value="Acyl-CoA N-acyltransferases (Nat)"/>
    <property type="match status" value="1"/>
</dbReference>
<dbReference type="InterPro" id="IPR016181">
    <property type="entry name" value="Acyl_CoA_acyltransferase"/>
</dbReference>
<dbReference type="PANTHER" id="PTHR43626:SF4">
    <property type="entry name" value="GCN5-RELATED N-ACETYLTRANSFERASE 2, CHLOROPLASTIC"/>
    <property type="match status" value="1"/>
</dbReference>
<name>A0ABM8AZX7_9BACT</name>
<evidence type="ECO:0000256" key="1">
    <source>
        <dbReference type="ARBA" id="ARBA00022679"/>
    </source>
</evidence>
<reference evidence="4 5" key="1">
    <citation type="submission" date="2022-08" db="EMBL/GenBank/DDBJ databases">
        <title>Genome Sequence of the sulphate-reducing bacterium, Pseudodesulfovibrio sp. SYK.</title>
        <authorList>
            <person name="Kondo R."/>
            <person name="Kataoka T."/>
        </authorList>
    </citation>
    <scope>NUCLEOTIDE SEQUENCE [LARGE SCALE GENOMIC DNA]</scope>
    <source>
        <strain evidence="4 5">SYK</strain>
    </source>
</reference>
<protein>
    <submittedName>
        <fullName evidence="4">NH2-acetyltransferase</fullName>
    </submittedName>
</protein>
<keyword evidence="1" id="KW-0808">Transferase</keyword>
<gene>
    <name evidence="4" type="ORF">SYK_14600</name>
</gene>
<evidence type="ECO:0000259" key="3">
    <source>
        <dbReference type="PROSITE" id="PS51186"/>
    </source>
</evidence>
<keyword evidence="2" id="KW-0012">Acyltransferase</keyword>
<dbReference type="CDD" id="cd04301">
    <property type="entry name" value="NAT_SF"/>
    <property type="match status" value="1"/>
</dbReference>